<dbReference type="CDD" id="cd07177">
    <property type="entry name" value="terB_like"/>
    <property type="match status" value="1"/>
</dbReference>
<dbReference type="SUPFAM" id="SSF158682">
    <property type="entry name" value="TerB-like"/>
    <property type="match status" value="1"/>
</dbReference>
<reference evidence="2 3" key="1">
    <citation type="submission" date="2019-08" db="EMBL/GenBank/DDBJ databases">
        <title>Ulvibacter marinistellae sp. nov., isolated from a starfish, Patiria pectinifera.</title>
        <authorList>
            <person name="Kawano K."/>
            <person name="Ushijima N."/>
            <person name="Kihara M."/>
            <person name="Itoh H."/>
        </authorList>
    </citation>
    <scope>NUCLEOTIDE SEQUENCE [LARGE SCALE GENOMIC DNA]</scope>
    <source>
        <strain evidence="2 3">KK4</strain>
    </source>
</reference>
<proteinExistence type="predicted"/>
<dbReference type="InterPro" id="IPR029024">
    <property type="entry name" value="TerB-like"/>
</dbReference>
<dbReference type="AlphaFoldDB" id="A0A5J4FVI9"/>
<evidence type="ECO:0000313" key="2">
    <source>
        <dbReference type="EMBL" id="GEQ86687.1"/>
    </source>
</evidence>
<dbReference type="Pfam" id="PF05099">
    <property type="entry name" value="TerB"/>
    <property type="match status" value="1"/>
</dbReference>
<gene>
    <name evidence="2" type="ORF">ULMS_21950</name>
</gene>
<keyword evidence="3" id="KW-1185">Reference proteome</keyword>
<dbReference type="EMBL" id="BKCF01000004">
    <property type="protein sequence ID" value="GEQ86687.1"/>
    <property type="molecule type" value="Genomic_DNA"/>
</dbReference>
<evidence type="ECO:0000313" key="3">
    <source>
        <dbReference type="Proteomes" id="UP000326994"/>
    </source>
</evidence>
<comment type="caution">
    <text evidence="2">The sequence shown here is derived from an EMBL/GenBank/DDBJ whole genome shotgun (WGS) entry which is preliminary data.</text>
</comment>
<feature type="domain" description="Co-chaperone DjlA N-terminal" evidence="1">
    <location>
        <begin position="5"/>
        <end position="48"/>
    </location>
</feature>
<accession>A0A5J4FVI9</accession>
<dbReference type="InterPro" id="IPR007791">
    <property type="entry name" value="DjlA_N"/>
</dbReference>
<dbReference type="OrthoDB" id="1143847at2"/>
<evidence type="ECO:0000259" key="1">
    <source>
        <dbReference type="Pfam" id="PF05099"/>
    </source>
</evidence>
<protein>
    <recommendedName>
        <fullName evidence="1">Co-chaperone DjlA N-terminal domain-containing protein</fullName>
    </recommendedName>
</protein>
<sequence>MSTMNKENQALISDLIIITMADGKIDEAEYDFIHRIAEKMNVSSKEVDELFHYPIPSQTIPTEMGRITHFYKLVLIMNIDDETHQNEVTAIKQFGLKMGIRQGVIDQMILKFAEDGQKTIPSEYILKIFKTYYN</sequence>
<name>A0A5J4FVI9_9FLAO</name>
<organism evidence="2 3">
    <name type="scientific">Patiriisocius marinistellae</name>
    <dbReference type="NCBI Taxonomy" id="2494560"/>
    <lineage>
        <taxon>Bacteria</taxon>
        <taxon>Pseudomonadati</taxon>
        <taxon>Bacteroidota</taxon>
        <taxon>Flavobacteriia</taxon>
        <taxon>Flavobacteriales</taxon>
        <taxon>Flavobacteriaceae</taxon>
        <taxon>Patiriisocius</taxon>
    </lineage>
</organism>
<dbReference type="Proteomes" id="UP000326994">
    <property type="component" value="Unassembled WGS sequence"/>
</dbReference>
<dbReference type="Gene3D" id="1.10.3680.10">
    <property type="entry name" value="TerB-like"/>
    <property type="match status" value="1"/>
</dbReference>